<keyword evidence="4 5" id="KW-0274">FAD</keyword>
<sequence length="377" mass="41531">MLELTDEQQLLVSETRRIAENEFAGNACQWDGEKPWPNLETLSDRGLLGVSLPEEYGGGGMSEFEAILLEEVVGRVCPDTAYALPDMGASRAIAMFGSEAAKEKYLPPVCNAENHVAIAISEPEAGSDVTSMNTHIKEDGGELYLSGEKIWVSSVDEDGAAVVWAKFPDGLGTVIMDFDRAGVEIQENYTNMFGHEQTQFYMEDVHIPEENVLTHGPEGFKQQLKSLNWERLGNSTLCNAVALCAFDKALEYSQDRVQFDQPIGEFQGIEWKLADMAKQIQVSRALTHQLAQSAHRRGESPGRMETSVAKLYSAEMLESVVSESLQIHGANGYQQGHPLEYLYRYARGRRIAAGTDEIQKNTIAGALKEGGLPHIGE</sequence>
<dbReference type="Proteomes" id="UP001596383">
    <property type="component" value="Unassembled WGS sequence"/>
</dbReference>
<evidence type="ECO:0000256" key="4">
    <source>
        <dbReference type="ARBA" id="ARBA00022827"/>
    </source>
</evidence>
<dbReference type="SUPFAM" id="SSF47203">
    <property type="entry name" value="Acyl-CoA dehydrogenase C-terminal domain-like"/>
    <property type="match status" value="1"/>
</dbReference>
<proteinExistence type="inferred from homology"/>
<comment type="similarity">
    <text evidence="2 5">Belongs to the acyl-CoA dehydrogenase family.</text>
</comment>
<protein>
    <submittedName>
        <fullName evidence="9">Acyl-CoA dehydrogenase family protein</fullName>
        <ecNumber evidence="9">1.-.-.-</ecNumber>
    </submittedName>
</protein>
<dbReference type="GO" id="GO:0016627">
    <property type="term" value="F:oxidoreductase activity, acting on the CH-CH group of donors"/>
    <property type="evidence" value="ECO:0007669"/>
    <property type="project" value="UniProtKB-ARBA"/>
</dbReference>
<dbReference type="RefSeq" id="WP_273738056.1">
    <property type="nucleotide sequence ID" value="NZ_JAQIVI010000121.1"/>
</dbReference>
<evidence type="ECO:0000256" key="1">
    <source>
        <dbReference type="ARBA" id="ARBA00001974"/>
    </source>
</evidence>
<dbReference type="Gene3D" id="1.10.540.10">
    <property type="entry name" value="Acyl-CoA dehydrogenase/oxidase, N-terminal domain"/>
    <property type="match status" value="1"/>
</dbReference>
<feature type="domain" description="Acyl-CoA dehydrogenase/oxidase C-terminal" evidence="6">
    <location>
        <begin position="218"/>
        <end position="366"/>
    </location>
</feature>
<dbReference type="InterPro" id="IPR013786">
    <property type="entry name" value="AcylCoA_DH/ox_N"/>
</dbReference>
<evidence type="ECO:0000313" key="9">
    <source>
        <dbReference type="EMBL" id="MFC6765011.1"/>
    </source>
</evidence>
<dbReference type="InterPro" id="IPR006091">
    <property type="entry name" value="Acyl-CoA_Oxase/DH_mid-dom"/>
</dbReference>
<evidence type="ECO:0000256" key="2">
    <source>
        <dbReference type="ARBA" id="ARBA00009347"/>
    </source>
</evidence>
<evidence type="ECO:0000313" key="10">
    <source>
        <dbReference type="Proteomes" id="UP001596383"/>
    </source>
</evidence>
<dbReference type="EC" id="1.-.-.-" evidence="9"/>
<dbReference type="InterPro" id="IPR009075">
    <property type="entry name" value="AcylCo_DH/oxidase_C"/>
</dbReference>
<comment type="cofactor">
    <cofactor evidence="1 5">
        <name>FAD</name>
        <dbReference type="ChEBI" id="CHEBI:57692"/>
    </cofactor>
</comment>
<dbReference type="PANTHER" id="PTHR43884">
    <property type="entry name" value="ACYL-COA DEHYDROGENASE"/>
    <property type="match status" value="1"/>
</dbReference>
<keyword evidence="5 9" id="KW-0560">Oxidoreductase</keyword>
<dbReference type="PANTHER" id="PTHR43884:SF12">
    <property type="entry name" value="ISOVALERYL-COA DEHYDROGENASE, MITOCHONDRIAL-RELATED"/>
    <property type="match status" value="1"/>
</dbReference>
<dbReference type="SUPFAM" id="SSF56645">
    <property type="entry name" value="Acyl-CoA dehydrogenase NM domain-like"/>
    <property type="match status" value="1"/>
</dbReference>
<dbReference type="AlphaFoldDB" id="A0ABD5SNP6"/>
<dbReference type="InterPro" id="IPR009100">
    <property type="entry name" value="AcylCoA_DH/oxidase_NM_dom_sf"/>
</dbReference>
<dbReference type="Gene3D" id="1.20.140.10">
    <property type="entry name" value="Butyryl-CoA Dehydrogenase, subunit A, domain 3"/>
    <property type="match status" value="1"/>
</dbReference>
<feature type="domain" description="Acyl-CoA oxidase/dehydrogenase middle" evidence="7">
    <location>
        <begin position="117"/>
        <end position="205"/>
    </location>
</feature>
<keyword evidence="3 5" id="KW-0285">Flavoprotein</keyword>
<evidence type="ECO:0000259" key="8">
    <source>
        <dbReference type="Pfam" id="PF02771"/>
    </source>
</evidence>
<dbReference type="Pfam" id="PF02771">
    <property type="entry name" value="Acyl-CoA_dh_N"/>
    <property type="match status" value="1"/>
</dbReference>
<dbReference type="InterPro" id="IPR006089">
    <property type="entry name" value="Acyl-CoA_DH_CS"/>
</dbReference>
<dbReference type="Gene3D" id="2.40.110.10">
    <property type="entry name" value="Butyryl-CoA Dehydrogenase, subunit A, domain 2"/>
    <property type="match status" value="1"/>
</dbReference>
<reference evidence="9 10" key="1">
    <citation type="journal article" date="2019" name="Int. J. Syst. Evol. Microbiol.">
        <title>The Global Catalogue of Microorganisms (GCM) 10K type strain sequencing project: providing services to taxonomists for standard genome sequencing and annotation.</title>
        <authorList>
            <consortium name="The Broad Institute Genomics Platform"/>
            <consortium name="The Broad Institute Genome Sequencing Center for Infectious Disease"/>
            <person name="Wu L."/>
            <person name="Ma J."/>
        </authorList>
    </citation>
    <scope>NUCLEOTIDE SEQUENCE [LARGE SCALE GENOMIC DNA]</scope>
    <source>
        <strain evidence="9 10">LMG 29247</strain>
    </source>
</reference>
<dbReference type="Pfam" id="PF00441">
    <property type="entry name" value="Acyl-CoA_dh_1"/>
    <property type="match status" value="1"/>
</dbReference>
<dbReference type="PROSITE" id="PS00072">
    <property type="entry name" value="ACYL_COA_DH_1"/>
    <property type="match status" value="1"/>
</dbReference>
<gene>
    <name evidence="9" type="ORF">ACFQE6_08310</name>
</gene>
<evidence type="ECO:0000256" key="3">
    <source>
        <dbReference type="ARBA" id="ARBA00022630"/>
    </source>
</evidence>
<comment type="caution">
    <text evidence="9">The sequence shown here is derived from an EMBL/GenBank/DDBJ whole genome shotgun (WGS) entry which is preliminary data.</text>
</comment>
<dbReference type="InterPro" id="IPR036250">
    <property type="entry name" value="AcylCo_DH-like_C"/>
</dbReference>
<dbReference type="InterPro" id="IPR046373">
    <property type="entry name" value="Acyl-CoA_Oxase/DH_mid-dom_sf"/>
</dbReference>
<dbReference type="EMBL" id="JBHSWV010000121">
    <property type="protein sequence ID" value="MFC6765011.1"/>
    <property type="molecule type" value="Genomic_DNA"/>
</dbReference>
<organism evidence="9 10">
    <name type="scientific">Natrinema soli</name>
    <dbReference type="NCBI Taxonomy" id="1930624"/>
    <lineage>
        <taxon>Archaea</taxon>
        <taxon>Methanobacteriati</taxon>
        <taxon>Methanobacteriota</taxon>
        <taxon>Stenosarchaea group</taxon>
        <taxon>Halobacteria</taxon>
        <taxon>Halobacteriales</taxon>
        <taxon>Natrialbaceae</taxon>
        <taxon>Natrinema</taxon>
    </lineage>
</organism>
<dbReference type="Pfam" id="PF02770">
    <property type="entry name" value="Acyl-CoA_dh_M"/>
    <property type="match status" value="1"/>
</dbReference>
<feature type="domain" description="Acyl-CoA dehydrogenase/oxidase N-terminal" evidence="8">
    <location>
        <begin position="5"/>
        <end position="113"/>
    </location>
</feature>
<evidence type="ECO:0000259" key="6">
    <source>
        <dbReference type="Pfam" id="PF00441"/>
    </source>
</evidence>
<dbReference type="InterPro" id="IPR037069">
    <property type="entry name" value="AcylCoA_DH/ox_N_sf"/>
</dbReference>
<keyword evidence="10" id="KW-1185">Reference proteome</keyword>
<evidence type="ECO:0000259" key="7">
    <source>
        <dbReference type="Pfam" id="PF02770"/>
    </source>
</evidence>
<evidence type="ECO:0000256" key="5">
    <source>
        <dbReference type="RuleBase" id="RU362125"/>
    </source>
</evidence>
<name>A0ABD5SNP6_9EURY</name>
<accession>A0ABD5SNP6</accession>